<gene>
    <name evidence="6" type="ORF">L210DRAFT_3646580</name>
</gene>
<comment type="caution">
    <text evidence="6">The sequence shown here is derived from an EMBL/GenBank/DDBJ whole genome shotgun (WGS) entry which is preliminary data.</text>
</comment>
<dbReference type="Gene3D" id="1.10.10.10">
    <property type="entry name" value="Winged helix-like DNA-binding domain superfamily/Winged helix DNA-binding domain"/>
    <property type="match status" value="1"/>
</dbReference>
<keyword evidence="7" id="KW-1185">Reference proteome</keyword>
<dbReference type="InterPro" id="IPR050474">
    <property type="entry name" value="Hel308_SKI2-like"/>
</dbReference>
<dbReference type="SUPFAM" id="SSF46785">
    <property type="entry name" value="Winged helix' DNA-binding domain"/>
    <property type="match status" value="1"/>
</dbReference>
<organism evidence="6 7">
    <name type="scientific">Boletus edulis BED1</name>
    <dbReference type="NCBI Taxonomy" id="1328754"/>
    <lineage>
        <taxon>Eukaryota</taxon>
        <taxon>Fungi</taxon>
        <taxon>Dikarya</taxon>
        <taxon>Basidiomycota</taxon>
        <taxon>Agaricomycotina</taxon>
        <taxon>Agaricomycetes</taxon>
        <taxon>Agaricomycetidae</taxon>
        <taxon>Boletales</taxon>
        <taxon>Boletineae</taxon>
        <taxon>Boletaceae</taxon>
        <taxon>Boletoideae</taxon>
        <taxon>Boletus</taxon>
    </lineage>
</organism>
<evidence type="ECO:0000313" key="7">
    <source>
        <dbReference type="Proteomes" id="UP001194468"/>
    </source>
</evidence>
<keyword evidence="3" id="KW-0347">Helicase</keyword>
<sequence>MIIDEIHLLHDERGPVLESVARAIRRMEQTGDYVRLTSRKGLFYFDASYRPCGLQQLSIGVTEKKAMKRFQVMNEETAKTAKFIRDMAIKKELITQFVRPDSAMREILQEEAGNVKDSNFRDLLPFGFTNPSRVCWLHRMQIYAGRPQYDTYVEGIIITNHSELQYYLSLMNQQLHIESQFVSKLADNLNAEIVLGTVRNRDKAVQWLGYTYLLLDLYGVGVDYQEDDDGLVQKRADIVHSAAALLEKCHLIKYERSSGRFQSTELGRIASHYYVTHNSMATYNQHLRPTMSTLELFRVFALLNEFELLPMSIPQKSCCQIDLQECLKVRQEEKLELAKLLERVPIPVKESVDEPAAKINVLLQAYISSSLRATSATITCSLLRIDLSIVPDFRWDEKIHGGAEMFFILIEDVDGEISSMMNPSFVSVVSDRWLHAETRLPISFKHLILPEKFPPPTPLLELQPLPLSALHNKEYEAIYSNTIQTIHKIQTQVFQALYTSDENVFVGAPTGSGRTICAEFALLKLWNKGDNSRAVCVGPH</sequence>
<feature type="domain" description="SEC63" evidence="5">
    <location>
        <begin position="263"/>
        <end position="444"/>
    </location>
</feature>
<dbReference type="FunFam" id="1.10.10.10:FF:000024">
    <property type="entry name" value="U5 small nuclear ribonucleoprotein helicase"/>
    <property type="match status" value="1"/>
</dbReference>
<dbReference type="GO" id="GO:0005524">
    <property type="term" value="F:ATP binding"/>
    <property type="evidence" value="ECO:0007669"/>
    <property type="project" value="UniProtKB-KW"/>
</dbReference>
<accession>A0AAD4BSP8</accession>
<dbReference type="InterPro" id="IPR011545">
    <property type="entry name" value="DEAD/DEAH_box_helicase_dom"/>
</dbReference>
<dbReference type="SMART" id="SM00973">
    <property type="entry name" value="Sec63"/>
    <property type="match status" value="1"/>
</dbReference>
<dbReference type="GO" id="GO:0005634">
    <property type="term" value="C:nucleus"/>
    <property type="evidence" value="ECO:0007669"/>
    <property type="project" value="TreeGrafter"/>
</dbReference>
<protein>
    <submittedName>
        <fullName evidence="6">Sec63 Brl domain-containing protein</fullName>
    </submittedName>
</protein>
<dbReference type="GO" id="GO:0016787">
    <property type="term" value="F:hydrolase activity"/>
    <property type="evidence" value="ECO:0007669"/>
    <property type="project" value="UniProtKB-KW"/>
</dbReference>
<keyword evidence="2" id="KW-0378">Hydrolase</keyword>
<dbReference type="InterPro" id="IPR036388">
    <property type="entry name" value="WH-like_DNA-bd_sf"/>
</dbReference>
<dbReference type="Pfam" id="PF02889">
    <property type="entry name" value="Sec63"/>
    <property type="match status" value="3"/>
</dbReference>
<evidence type="ECO:0000256" key="3">
    <source>
        <dbReference type="ARBA" id="ARBA00022806"/>
    </source>
</evidence>
<evidence type="ECO:0000313" key="6">
    <source>
        <dbReference type="EMBL" id="KAF8439069.1"/>
    </source>
</evidence>
<dbReference type="AlphaFoldDB" id="A0AAD4BSP8"/>
<dbReference type="EMBL" id="WHUW01000015">
    <property type="protein sequence ID" value="KAF8439069.1"/>
    <property type="molecule type" value="Genomic_DNA"/>
</dbReference>
<dbReference type="InterPro" id="IPR057842">
    <property type="entry name" value="WH_MER3"/>
</dbReference>
<dbReference type="Gene3D" id="1.10.3380.10">
    <property type="entry name" value="Sec63 N-terminal domain-like domain"/>
    <property type="match status" value="1"/>
</dbReference>
<dbReference type="Proteomes" id="UP001194468">
    <property type="component" value="Unassembled WGS sequence"/>
</dbReference>
<dbReference type="SUPFAM" id="SSF52540">
    <property type="entry name" value="P-loop containing nucleoside triphosphate hydrolases"/>
    <property type="match status" value="1"/>
</dbReference>
<reference evidence="6" key="1">
    <citation type="submission" date="2019-10" db="EMBL/GenBank/DDBJ databases">
        <authorList>
            <consortium name="DOE Joint Genome Institute"/>
            <person name="Kuo A."/>
            <person name="Miyauchi S."/>
            <person name="Kiss E."/>
            <person name="Drula E."/>
            <person name="Kohler A."/>
            <person name="Sanchez-Garcia M."/>
            <person name="Andreopoulos B."/>
            <person name="Barry K.W."/>
            <person name="Bonito G."/>
            <person name="Buee M."/>
            <person name="Carver A."/>
            <person name="Chen C."/>
            <person name="Cichocki N."/>
            <person name="Clum A."/>
            <person name="Culley D."/>
            <person name="Crous P.W."/>
            <person name="Fauchery L."/>
            <person name="Girlanda M."/>
            <person name="Hayes R."/>
            <person name="Keri Z."/>
            <person name="LaButti K."/>
            <person name="Lipzen A."/>
            <person name="Lombard V."/>
            <person name="Magnuson J."/>
            <person name="Maillard F."/>
            <person name="Morin E."/>
            <person name="Murat C."/>
            <person name="Nolan M."/>
            <person name="Ohm R."/>
            <person name="Pangilinan J."/>
            <person name="Pereira M."/>
            <person name="Perotto S."/>
            <person name="Peter M."/>
            <person name="Riley R."/>
            <person name="Sitrit Y."/>
            <person name="Stielow B."/>
            <person name="Szollosi G."/>
            <person name="Zifcakova L."/>
            <person name="Stursova M."/>
            <person name="Spatafora J.W."/>
            <person name="Tedersoo L."/>
            <person name="Vaario L.-M."/>
            <person name="Yamada A."/>
            <person name="Yan M."/>
            <person name="Wang P."/>
            <person name="Xu J."/>
            <person name="Bruns T."/>
            <person name="Baldrian P."/>
            <person name="Vilgalys R."/>
            <person name="Henrissat B."/>
            <person name="Grigoriev I.V."/>
            <person name="Hibbett D."/>
            <person name="Nagy L.G."/>
            <person name="Martin F.M."/>
        </authorList>
    </citation>
    <scope>NUCLEOTIDE SEQUENCE</scope>
    <source>
        <strain evidence="6">BED1</strain>
    </source>
</reference>
<dbReference type="InterPro" id="IPR036390">
    <property type="entry name" value="WH_DNA-bd_sf"/>
</dbReference>
<name>A0AAD4BSP8_BOLED</name>
<dbReference type="InterPro" id="IPR027417">
    <property type="entry name" value="P-loop_NTPase"/>
</dbReference>
<proteinExistence type="predicted"/>
<dbReference type="GO" id="GO:0003676">
    <property type="term" value="F:nucleic acid binding"/>
    <property type="evidence" value="ECO:0007669"/>
    <property type="project" value="InterPro"/>
</dbReference>
<evidence type="ECO:0000256" key="1">
    <source>
        <dbReference type="ARBA" id="ARBA00022741"/>
    </source>
</evidence>
<evidence type="ECO:0000256" key="2">
    <source>
        <dbReference type="ARBA" id="ARBA00022801"/>
    </source>
</evidence>
<dbReference type="Pfam" id="PF00270">
    <property type="entry name" value="DEAD"/>
    <property type="match status" value="1"/>
</dbReference>
<dbReference type="PANTHER" id="PTHR47961">
    <property type="entry name" value="DNA POLYMERASE THETA, PUTATIVE (AFU_ORTHOLOGUE AFUA_1G05260)-RELATED"/>
    <property type="match status" value="1"/>
</dbReference>
<dbReference type="Gene3D" id="3.40.50.300">
    <property type="entry name" value="P-loop containing nucleotide triphosphate hydrolases"/>
    <property type="match status" value="4"/>
</dbReference>
<dbReference type="PANTHER" id="PTHR47961:SF4">
    <property type="entry name" value="ACTIVATING SIGNAL COINTEGRATOR 1 COMPLEX SUBUNIT 3"/>
    <property type="match status" value="1"/>
</dbReference>
<evidence type="ECO:0000256" key="4">
    <source>
        <dbReference type="ARBA" id="ARBA00022840"/>
    </source>
</evidence>
<keyword evidence="1" id="KW-0547">Nucleotide-binding</keyword>
<dbReference type="InterPro" id="IPR004179">
    <property type="entry name" value="Sec63-dom"/>
</dbReference>
<keyword evidence="4" id="KW-0067">ATP-binding</keyword>
<dbReference type="Pfam" id="PF23445">
    <property type="entry name" value="WHD_SNRNP200"/>
    <property type="match status" value="1"/>
</dbReference>
<dbReference type="GO" id="GO:0004386">
    <property type="term" value="F:helicase activity"/>
    <property type="evidence" value="ECO:0007669"/>
    <property type="project" value="UniProtKB-KW"/>
</dbReference>
<dbReference type="SUPFAM" id="SSF158702">
    <property type="entry name" value="Sec63 N-terminal domain-like"/>
    <property type="match status" value="1"/>
</dbReference>
<reference evidence="6" key="2">
    <citation type="journal article" date="2020" name="Nat. Commun.">
        <title>Large-scale genome sequencing of mycorrhizal fungi provides insights into the early evolution of symbiotic traits.</title>
        <authorList>
            <person name="Miyauchi S."/>
            <person name="Kiss E."/>
            <person name="Kuo A."/>
            <person name="Drula E."/>
            <person name="Kohler A."/>
            <person name="Sanchez-Garcia M."/>
            <person name="Morin E."/>
            <person name="Andreopoulos B."/>
            <person name="Barry K.W."/>
            <person name="Bonito G."/>
            <person name="Buee M."/>
            <person name="Carver A."/>
            <person name="Chen C."/>
            <person name="Cichocki N."/>
            <person name="Clum A."/>
            <person name="Culley D."/>
            <person name="Crous P.W."/>
            <person name="Fauchery L."/>
            <person name="Girlanda M."/>
            <person name="Hayes R.D."/>
            <person name="Keri Z."/>
            <person name="LaButti K."/>
            <person name="Lipzen A."/>
            <person name="Lombard V."/>
            <person name="Magnuson J."/>
            <person name="Maillard F."/>
            <person name="Murat C."/>
            <person name="Nolan M."/>
            <person name="Ohm R.A."/>
            <person name="Pangilinan J."/>
            <person name="Pereira M.F."/>
            <person name="Perotto S."/>
            <person name="Peter M."/>
            <person name="Pfister S."/>
            <person name="Riley R."/>
            <person name="Sitrit Y."/>
            <person name="Stielow J.B."/>
            <person name="Szollosi G."/>
            <person name="Zifcakova L."/>
            <person name="Stursova M."/>
            <person name="Spatafora J.W."/>
            <person name="Tedersoo L."/>
            <person name="Vaario L.M."/>
            <person name="Yamada A."/>
            <person name="Yan M."/>
            <person name="Wang P."/>
            <person name="Xu J."/>
            <person name="Bruns T."/>
            <person name="Baldrian P."/>
            <person name="Vilgalys R."/>
            <person name="Dunand C."/>
            <person name="Henrissat B."/>
            <person name="Grigoriev I.V."/>
            <person name="Hibbett D."/>
            <person name="Nagy L.G."/>
            <person name="Martin F.M."/>
        </authorList>
    </citation>
    <scope>NUCLEOTIDE SEQUENCE</scope>
    <source>
        <strain evidence="6">BED1</strain>
    </source>
</reference>
<evidence type="ECO:0000259" key="5">
    <source>
        <dbReference type="SMART" id="SM00973"/>
    </source>
</evidence>